<dbReference type="SUPFAM" id="SSF53448">
    <property type="entry name" value="Nucleotide-diphospho-sugar transferases"/>
    <property type="match status" value="1"/>
</dbReference>
<dbReference type="Proteomes" id="UP001400965">
    <property type="component" value="Unassembled WGS sequence"/>
</dbReference>
<dbReference type="PANTHER" id="PTHR43179">
    <property type="entry name" value="RHAMNOSYLTRANSFERASE WBBL"/>
    <property type="match status" value="1"/>
</dbReference>
<keyword evidence="7" id="KW-1185">Reference proteome</keyword>
<evidence type="ECO:0000256" key="4">
    <source>
        <dbReference type="ARBA" id="ARBA00022679"/>
    </source>
</evidence>
<feature type="domain" description="Glycosyltransferase 2-like" evidence="5">
    <location>
        <begin position="4"/>
        <end position="168"/>
    </location>
</feature>
<keyword evidence="4" id="KW-0808">Transferase</keyword>
<name>A0ABN1M9Y0_9FIRM</name>
<evidence type="ECO:0000313" key="6">
    <source>
        <dbReference type="EMBL" id="GAA0866131.1"/>
    </source>
</evidence>
<dbReference type="PANTHER" id="PTHR43179:SF12">
    <property type="entry name" value="GALACTOFURANOSYLTRANSFERASE GLFT2"/>
    <property type="match status" value="1"/>
</dbReference>
<proteinExistence type="inferred from homology"/>
<dbReference type="EMBL" id="BAAACP010000023">
    <property type="protein sequence ID" value="GAA0866131.1"/>
    <property type="molecule type" value="Genomic_DNA"/>
</dbReference>
<dbReference type="InterPro" id="IPR001173">
    <property type="entry name" value="Glyco_trans_2-like"/>
</dbReference>
<accession>A0ABN1M9Y0</accession>
<evidence type="ECO:0000256" key="3">
    <source>
        <dbReference type="ARBA" id="ARBA00022676"/>
    </source>
</evidence>
<keyword evidence="3" id="KW-0328">Glycosyltransferase</keyword>
<dbReference type="InterPro" id="IPR029044">
    <property type="entry name" value="Nucleotide-diphossugar_trans"/>
</dbReference>
<comment type="caution">
    <text evidence="6">The sequence shown here is derived from an EMBL/GenBank/DDBJ whole genome shotgun (WGS) entry which is preliminary data.</text>
</comment>
<dbReference type="Gene3D" id="3.90.550.10">
    <property type="entry name" value="Spore Coat Polysaccharide Biosynthesis Protein SpsA, Chain A"/>
    <property type="match status" value="1"/>
</dbReference>
<sequence>MKKSILIITYGREEEFLDTIKQISNYKKDDIELLILDNNSENHLEKYVNEILTNCSFEYKYFCEGINYGVAKGRNYLIQKALGEILITLDDDIEIEDINILINKVDYYFNENSDVGCLAFNIKNFYTKESVSYEIPHGNKRLDFKNNLYTYYFIGAGHAIKKSVYDKVGMYPEDLGLYGGEELDLSFRIIENKFKILYTADIIVYHKASPNGRMGSKKQSFYKYQNRLKVIYRYMPKMYVKSNIAIWSAYYILKSGNIKGVIETLNILKNMDRNEISKETVKYLKEVNARLIY</sequence>
<gene>
    <name evidence="6" type="ORF">GCM10008917_26350</name>
</gene>
<comment type="pathway">
    <text evidence="1">Cell wall biogenesis; cell wall polysaccharide biosynthesis.</text>
</comment>
<evidence type="ECO:0000256" key="2">
    <source>
        <dbReference type="ARBA" id="ARBA00006739"/>
    </source>
</evidence>
<reference evidence="6 7" key="1">
    <citation type="journal article" date="2019" name="Int. J. Syst. Evol. Microbiol.">
        <title>The Global Catalogue of Microorganisms (GCM) 10K type strain sequencing project: providing services to taxonomists for standard genome sequencing and annotation.</title>
        <authorList>
            <consortium name="The Broad Institute Genomics Platform"/>
            <consortium name="The Broad Institute Genome Sequencing Center for Infectious Disease"/>
            <person name="Wu L."/>
            <person name="Ma J."/>
        </authorList>
    </citation>
    <scope>NUCLEOTIDE SEQUENCE [LARGE SCALE GENOMIC DNA]</scope>
    <source>
        <strain evidence="6 7">JCM 6486</strain>
    </source>
</reference>
<dbReference type="RefSeq" id="WP_346046802.1">
    <property type="nucleotide sequence ID" value="NZ_BAAACP010000023.1"/>
</dbReference>
<organism evidence="6 7">
    <name type="scientific">Paraclostridium tenue</name>
    <dbReference type="NCBI Taxonomy" id="1737"/>
    <lineage>
        <taxon>Bacteria</taxon>
        <taxon>Bacillati</taxon>
        <taxon>Bacillota</taxon>
        <taxon>Clostridia</taxon>
        <taxon>Peptostreptococcales</taxon>
        <taxon>Peptostreptococcaceae</taxon>
        <taxon>Paraclostridium</taxon>
    </lineage>
</organism>
<dbReference type="Pfam" id="PF00535">
    <property type="entry name" value="Glycos_transf_2"/>
    <property type="match status" value="1"/>
</dbReference>
<evidence type="ECO:0000256" key="1">
    <source>
        <dbReference type="ARBA" id="ARBA00004776"/>
    </source>
</evidence>
<evidence type="ECO:0000313" key="7">
    <source>
        <dbReference type="Proteomes" id="UP001400965"/>
    </source>
</evidence>
<protein>
    <recommendedName>
        <fullName evidence="5">Glycosyltransferase 2-like domain-containing protein</fullName>
    </recommendedName>
</protein>
<comment type="similarity">
    <text evidence="2">Belongs to the glycosyltransferase 2 family.</text>
</comment>
<evidence type="ECO:0000259" key="5">
    <source>
        <dbReference type="Pfam" id="PF00535"/>
    </source>
</evidence>